<accession>A0A191VZ14</accession>
<dbReference type="Gene3D" id="1.20.1310.20">
    <property type="entry name" value="Duffy-antigen binding domain"/>
    <property type="match status" value="2"/>
</dbReference>
<evidence type="ECO:0000259" key="6">
    <source>
        <dbReference type="Pfam" id="PF18562"/>
    </source>
</evidence>
<dbReference type="InterPro" id="IPR008602">
    <property type="entry name" value="Duffy-antigen-binding"/>
</dbReference>
<feature type="domain" description="Duffy-binding-like" evidence="4">
    <location>
        <begin position="1260"/>
        <end position="1395"/>
    </location>
</feature>
<dbReference type="VEuPathDB" id="PlasmoDB:Pf7G8_040017900"/>
<dbReference type="InterPro" id="IPR004258">
    <property type="entry name" value="DBL"/>
</dbReference>
<organism evidence="8">
    <name type="scientific">Plasmodium falciparum</name>
    <name type="common">malaria parasite P. falciparum</name>
    <dbReference type="NCBI Taxonomy" id="5833"/>
    <lineage>
        <taxon>Eukaryota</taxon>
        <taxon>Sar</taxon>
        <taxon>Alveolata</taxon>
        <taxon>Apicomplexa</taxon>
        <taxon>Aconoidasida</taxon>
        <taxon>Haemosporida</taxon>
        <taxon>Plasmodiidae</taxon>
        <taxon>Plasmodium</taxon>
        <taxon>Plasmodium (Laverania)</taxon>
    </lineage>
</organism>
<feature type="region of interest" description="Disordered" evidence="2">
    <location>
        <begin position="792"/>
        <end position="813"/>
    </location>
</feature>
<dbReference type="GO" id="GO:0046789">
    <property type="term" value="F:host cell surface receptor binding"/>
    <property type="evidence" value="ECO:0007669"/>
    <property type="project" value="InterPro"/>
</dbReference>
<feature type="region of interest" description="Disordered" evidence="2">
    <location>
        <begin position="659"/>
        <end position="683"/>
    </location>
</feature>
<evidence type="ECO:0000259" key="5">
    <source>
        <dbReference type="Pfam" id="PF05424"/>
    </source>
</evidence>
<feature type="transmembrane region" description="Helical" evidence="3">
    <location>
        <begin position="1500"/>
        <end position="1525"/>
    </location>
</feature>
<dbReference type="Pfam" id="PF18562">
    <property type="entry name" value="CIDR1_gamma"/>
    <property type="match status" value="1"/>
</dbReference>
<feature type="non-terminal residue" evidence="8">
    <location>
        <position position="1526"/>
    </location>
</feature>
<evidence type="ECO:0000256" key="2">
    <source>
        <dbReference type="SAM" id="MobiDB-lite"/>
    </source>
</evidence>
<feature type="compositionally biased region" description="Acidic residues" evidence="2">
    <location>
        <begin position="558"/>
        <end position="569"/>
    </location>
</feature>
<dbReference type="VEuPathDB" id="PlasmoDB:PfKH02_120045200"/>
<feature type="domain" description="Duffy-binding-like" evidence="4">
    <location>
        <begin position="388"/>
        <end position="530"/>
    </location>
</feature>
<feature type="region of interest" description="Disordered" evidence="2">
    <location>
        <begin position="1438"/>
        <end position="1494"/>
    </location>
</feature>
<sequence>DIIRGKDLYRGVNGNDKLESNLKKIFGIIYEKLDGKKGKKQDAKKHYGDDPNYYQLREDWWNNNRIMVWYAITCGAAGGTYFRGTCGSGKTATEGKCRCPKANANQVPTYFDYVPQYLRWFEEWAEDFCRKRKHKLKDIIEKCRGPSGKKKYCSRNGFDCEQTIRGKKVFVKGDDCHNCYVACSNFEPWIKNQKQEFEKQKNKYADEIQKAEKTRQETNGTINNLYVDDFYKKLKEVRYQDVDSFLEKLNKETTCKDPPQVGTETASPVNFTKDEETFSHTEYCDTCPWCKKKKKNEQGKWEDGHDEVCTNQEIKAVDNSKTTDINLFTPDRGKTKILEKLKTFCKHDQKIKNDIWKCHYESPREDYCVLQDGNKNTTPQEIVSFNSLFWQWVTEMFEDSIKWRKEHGNCMKKGDKSTCKKGCKKPCECFQKWVEKKKEEWKQVLEVYDKQPDFNEVFPPYFTLGYLLKEYFTKIKAPYEGVKSVEEFIKEMEKIIDENENNYNAKKEDNSIDKLLKKEKVIATKCQKDCPDPPKPPAAAPGGPSQTPHAGGATGSGDVEEHDADEDDDPKNILIIKFEDEEGKEPKFNDHHEDADNVDQDTKVDGAAEETVKDTEEAPKEASPTQNEVNPCKIVQTLFGDVENLKQACSTKYGKTAPTSWKCIPTSGDEKTTKSSDSGSICVPPRRRKLYVGKLTQWAEKQSSQVDGTTGQSQNGEAAQSSSSENPKNGDQIPSSPSSNSRDDAALREAFIQTAAIETFFLWDRYKKEWMAQKNKAQNEFVGAAGVPGLGVGVGGPQQQHGAESDDNSPQSKLLNGVIPPPFLRQMFYTLGDYRDICVGKTPDGIDTVSASGDNKSGDTKSKISIKEIEKKIQDHINSVSKPSVPQPSGQPITREKWWENNAKDIWEGMICALTYKENGSNTEGGGEKNTTITQDTTAYGKLWDEKNKKPQNHDYNSVTISSVPSGDNKPTTLDSFVKRPPYFRYLEEWGQNFCKERKKRLEKIEGECKVEEGARGTKNPKCSCYGEHCEDNLPENPSTFPDFFCPKCGKYCRFYRKWIERKKDEYDKQEKAYGEQQKKYTKKNEGAESTDHDKKFCGTPETTCDTAKDFLGKLGSCKKDSGEGNIDFGDKTKTFGPAENCKPCSEFKIDCTKAKCSGDGKKVKCNGSNGTTTIDAKEIAKMINSPQEVTMLVSDDNTNGLQDIFEECLLPECANANIFEGFREDVWTCDKVCGYNVCKPVKVDGKTNGEKHIITIRGLVAHWVHNFLDDYKKIKHKISQCTKTDQGSTCIKDCVEKWVEEKRKEWQQLRDLFLDQYKDERDEYFNVRSFLETFLVQIAVADVQNKIIKLSVFDNFCGCSASAHAQKDSKQDAIDCMINRLQNKIDKCKAQHSDVDPKTPCQKSPAPVEDEDDTLHEETEVKRPEICKDVVQIETAEEKEDGNCEEATTEPASPATSEETNKEKPEAPAPKQEKPAKGKKEEPKRRPIQPRNVLEHPGVIPALMSSTIMWSIGIGFAAFTYFYLK</sequence>
<dbReference type="SUPFAM" id="SSF140924">
    <property type="entry name" value="Duffy binding domain-like"/>
    <property type="match status" value="4"/>
</dbReference>
<evidence type="ECO:0000259" key="4">
    <source>
        <dbReference type="Pfam" id="PF03011"/>
    </source>
</evidence>
<keyword evidence="3" id="KW-0472">Membrane</keyword>
<evidence type="ECO:0000313" key="8">
    <source>
        <dbReference type="EMBL" id="ANJ20953.1"/>
    </source>
</evidence>
<evidence type="ECO:0000256" key="3">
    <source>
        <dbReference type="SAM" id="Phobius"/>
    </source>
</evidence>
<dbReference type="VEuPathDB" id="PlasmoDB:Pf7G8-2_000105900"/>
<feature type="domain" description="Duffy-antigen binding" evidence="5">
    <location>
        <begin position="681"/>
        <end position="937"/>
    </location>
</feature>
<feature type="non-terminal residue" evidence="8">
    <location>
        <position position="1"/>
    </location>
</feature>
<keyword evidence="1" id="KW-0175">Coiled coil</keyword>
<proteinExistence type="predicted"/>
<dbReference type="Gene3D" id="1.20.58.830">
    <property type="match status" value="2"/>
</dbReference>
<keyword evidence="3" id="KW-0812">Transmembrane</keyword>
<feature type="region of interest" description="Disordered" evidence="2">
    <location>
        <begin position="526"/>
        <end position="629"/>
    </location>
</feature>
<feature type="compositionally biased region" description="Basic and acidic residues" evidence="2">
    <location>
        <begin position="584"/>
        <end position="620"/>
    </location>
</feature>
<feature type="domain" description="Duffy-binding-like" evidence="7">
    <location>
        <begin position="989"/>
        <end position="1139"/>
    </location>
</feature>
<evidence type="ECO:0000259" key="7">
    <source>
        <dbReference type="Pfam" id="PF22672"/>
    </source>
</evidence>
<dbReference type="Pfam" id="PF05424">
    <property type="entry name" value="Duffy_binding"/>
    <property type="match status" value="2"/>
</dbReference>
<dbReference type="Pfam" id="PF03011">
    <property type="entry name" value="PFEMP"/>
    <property type="match status" value="2"/>
</dbReference>
<dbReference type="VEuPathDB" id="PlasmoDB:PfIT_120045200"/>
<dbReference type="InterPro" id="IPR041480">
    <property type="entry name" value="CIDR1_gamma"/>
</dbReference>
<dbReference type="EMBL" id="KX154833">
    <property type="protein sequence ID" value="ANJ20953.1"/>
    <property type="molecule type" value="Genomic_DNA"/>
</dbReference>
<dbReference type="Pfam" id="PF22672">
    <property type="entry name" value="DBL_C"/>
    <property type="match status" value="2"/>
</dbReference>
<dbReference type="InterPro" id="IPR054595">
    <property type="entry name" value="DBL_C"/>
</dbReference>
<feature type="domain" description="Duffy-binding-like" evidence="7">
    <location>
        <begin position="123"/>
        <end position="282"/>
    </location>
</feature>
<feature type="domain" description="Cysteine-rich interdomain region 1 gamma" evidence="6">
    <location>
        <begin position="1188"/>
        <end position="1242"/>
    </location>
</feature>
<dbReference type="VEuPathDB" id="PlasmoDB:PfGN01_040018200"/>
<feature type="region of interest" description="Disordered" evidence="2">
    <location>
        <begin position="1390"/>
        <end position="1422"/>
    </location>
</feature>
<name>A0A191VZ14_PLAFA</name>
<dbReference type="GO" id="GO:0016020">
    <property type="term" value="C:membrane"/>
    <property type="evidence" value="ECO:0007669"/>
    <property type="project" value="InterPro"/>
</dbReference>
<protein>
    <submittedName>
        <fullName evidence="8">Erythrocyte membrane protein 1</fullName>
    </submittedName>
</protein>
<feature type="compositionally biased region" description="Polar residues" evidence="2">
    <location>
        <begin position="701"/>
        <end position="740"/>
    </location>
</feature>
<evidence type="ECO:0000256" key="1">
    <source>
        <dbReference type="SAM" id="Coils"/>
    </source>
</evidence>
<feature type="domain" description="Duffy-antigen binding" evidence="5">
    <location>
        <begin position="1"/>
        <end position="119"/>
    </location>
</feature>
<reference evidence="8" key="1">
    <citation type="journal article" date="2016" name="EMBO Mol. Med.">
        <title>Plasmodium falciparum var genes expressed in children with severe malaria encode CIDRalpha1 domains.</title>
        <authorList>
            <person name="Jespersen J.S."/>
            <person name="Wang C.W."/>
            <person name="Mkumbaye S.I."/>
            <person name="Minja D.T."/>
            <person name="Petersen B."/>
            <person name="Turner L."/>
            <person name="Petersen J.E."/>
            <person name="Lusingu J.P."/>
            <person name="Theander T.G."/>
            <person name="Lavstsen T."/>
        </authorList>
    </citation>
    <scope>NUCLEOTIDE SEQUENCE</scope>
    <source>
        <strain evidence="8">1733-1</strain>
    </source>
</reference>
<feature type="compositionally biased region" description="Acidic residues" evidence="2">
    <location>
        <begin position="1438"/>
        <end position="1449"/>
    </location>
</feature>
<dbReference type="VEuPathDB" id="PlasmoDB:PfSD01_070028500"/>
<feature type="region of interest" description="Disordered" evidence="2">
    <location>
        <begin position="701"/>
        <end position="743"/>
    </location>
</feature>
<dbReference type="VEuPathDB" id="PlasmoDB:PfSN01_120061000"/>
<dbReference type="VEuPathDB" id="PlasmoDB:PfTG01_000066000"/>
<feature type="coiled-coil region" evidence="1">
    <location>
        <begin position="482"/>
        <end position="509"/>
    </location>
</feature>
<dbReference type="InterPro" id="IPR042202">
    <property type="entry name" value="Duffy-ag-bd_sf"/>
</dbReference>
<dbReference type="Gene3D" id="1.20.58.1930">
    <property type="match status" value="2"/>
</dbReference>
<keyword evidence="3" id="KW-1133">Transmembrane helix</keyword>
<dbReference type="VEuPathDB" id="PlasmoDB:PfNF135_070014900"/>
<dbReference type="FunFam" id="1.20.58.830:FF:000003">
    <property type="entry name" value="Erythrocyte membrane protein 1, PfEMP1"/>
    <property type="match status" value="1"/>
</dbReference>
<feature type="compositionally biased region" description="Basic and acidic residues" evidence="2">
    <location>
        <begin position="1460"/>
        <end position="1486"/>
    </location>
</feature>
<dbReference type="VEuPathDB" id="PlasmoDB:PfCD01_070015600"/>
<dbReference type="FunFam" id="1.20.58.830:FF:000001">
    <property type="entry name" value="Erythrocyte membrane protein 1, PfEMP1"/>
    <property type="match status" value="1"/>
</dbReference>
<gene>
    <name evidence="8" type="primary">var</name>
</gene>
<dbReference type="VEuPathDB" id="PlasmoDB:PfKE01_120046100"/>
<feature type="coiled-coil region" evidence="1">
    <location>
        <begin position="190"/>
        <end position="221"/>
    </location>
</feature>
<dbReference type="FunFam" id="1.20.58.1930:FF:000001">
    <property type="entry name" value="Erythrocyte membrane protein 1, PfEMP1"/>
    <property type="match status" value="1"/>
</dbReference>